<accession>A0ABU6URQ3</accession>
<name>A0ABU6URQ3_9FABA</name>
<dbReference type="EMBL" id="JASCZI010122258">
    <property type="protein sequence ID" value="MED6164011.1"/>
    <property type="molecule type" value="Genomic_DNA"/>
</dbReference>
<dbReference type="Proteomes" id="UP001341840">
    <property type="component" value="Unassembled WGS sequence"/>
</dbReference>
<sequence length="77" mass="8443">MGTVDPVDFLANRIKPVAEALLPRGRPCSSTSLPPSSALFTKVGVAVFIREDELVEPSNPLLSYLEQFDDQCGFQNF</sequence>
<keyword evidence="2" id="KW-1185">Reference proteome</keyword>
<gene>
    <name evidence="1" type="ORF">PIB30_085516</name>
</gene>
<protein>
    <submittedName>
        <fullName evidence="1">Uncharacterized protein</fullName>
    </submittedName>
</protein>
<evidence type="ECO:0000313" key="2">
    <source>
        <dbReference type="Proteomes" id="UP001341840"/>
    </source>
</evidence>
<proteinExistence type="predicted"/>
<organism evidence="1 2">
    <name type="scientific">Stylosanthes scabra</name>
    <dbReference type="NCBI Taxonomy" id="79078"/>
    <lineage>
        <taxon>Eukaryota</taxon>
        <taxon>Viridiplantae</taxon>
        <taxon>Streptophyta</taxon>
        <taxon>Embryophyta</taxon>
        <taxon>Tracheophyta</taxon>
        <taxon>Spermatophyta</taxon>
        <taxon>Magnoliopsida</taxon>
        <taxon>eudicotyledons</taxon>
        <taxon>Gunneridae</taxon>
        <taxon>Pentapetalae</taxon>
        <taxon>rosids</taxon>
        <taxon>fabids</taxon>
        <taxon>Fabales</taxon>
        <taxon>Fabaceae</taxon>
        <taxon>Papilionoideae</taxon>
        <taxon>50 kb inversion clade</taxon>
        <taxon>dalbergioids sensu lato</taxon>
        <taxon>Dalbergieae</taxon>
        <taxon>Pterocarpus clade</taxon>
        <taxon>Stylosanthes</taxon>
    </lineage>
</organism>
<evidence type="ECO:0000313" key="1">
    <source>
        <dbReference type="EMBL" id="MED6164011.1"/>
    </source>
</evidence>
<feature type="non-terminal residue" evidence="1">
    <location>
        <position position="77"/>
    </location>
</feature>
<comment type="caution">
    <text evidence="1">The sequence shown here is derived from an EMBL/GenBank/DDBJ whole genome shotgun (WGS) entry which is preliminary data.</text>
</comment>
<reference evidence="1 2" key="1">
    <citation type="journal article" date="2023" name="Plants (Basel)">
        <title>Bridging the Gap: Combining Genomics and Transcriptomics Approaches to Understand Stylosanthes scabra, an Orphan Legume from the Brazilian Caatinga.</title>
        <authorList>
            <person name="Ferreira-Neto J.R.C."/>
            <person name="da Silva M.D."/>
            <person name="Binneck E."/>
            <person name="de Melo N.F."/>
            <person name="da Silva R.H."/>
            <person name="de Melo A.L.T.M."/>
            <person name="Pandolfi V."/>
            <person name="Bustamante F.O."/>
            <person name="Brasileiro-Vidal A.C."/>
            <person name="Benko-Iseppon A.M."/>
        </authorList>
    </citation>
    <scope>NUCLEOTIDE SEQUENCE [LARGE SCALE GENOMIC DNA]</scope>
    <source>
        <tissue evidence="1">Leaves</tissue>
    </source>
</reference>